<evidence type="ECO:0000313" key="1">
    <source>
        <dbReference type="EMBL" id="KAK5698980.1"/>
    </source>
</evidence>
<dbReference type="AlphaFoldDB" id="A0AAN8A1X9"/>
<proteinExistence type="predicted"/>
<reference evidence="1" key="1">
    <citation type="submission" date="2023-08" db="EMBL/GenBank/DDBJ databases">
        <title>Black Yeasts Isolated from many extreme environments.</title>
        <authorList>
            <person name="Coleine C."/>
            <person name="Stajich J.E."/>
            <person name="Selbmann L."/>
        </authorList>
    </citation>
    <scope>NUCLEOTIDE SEQUENCE</scope>
    <source>
        <strain evidence="1">CCFEE 5810</strain>
    </source>
</reference>
<organism evidence="1 2">
    <name type="scientific">Elasticomyces elasticus</name>
    <dbReference type="NCBI Taxonomy" id="574655"/>
    <lineage>
        <taxon>Eukaryota</taxon>
        <taxon>Fungi</taxon>
        <taxon>Dikarya</taxon>
        <taxon>Ascomycota</taxon>
        <taxon>Pezizomycotina</taxon>
        <taxon>Dothideomycetes</taxon>
        <taxon>Dothideomycetidae</taxon>
        <taxon>Mycosphaerellales</taxon>
        <taxon>Teratosphaeriaceae</taxon>
        <taxon>Elasticomyces</taxon>
    </lineage>
</organism>
<accession>A0AAN8A1X9</accession>
<gene>
    <name evidence="1" type="ORF">LTR97_006629</name>
</gene>
<name>A0AAN8A1X9_9PEZI</name>
<sequence length="181" mass="20573">MENSHLGRLPAELRNDIYALVLSKMRNISTGDPARSGRVQSAITRVCRQLRQETKLLDCAKMQINTRGSKWGFPNNEEVTARWLQAIGPEACSRLRRIGYHFISEASSPDNRNPRMEKASKTVELFKTDLKMIRKGKWASTIFDTILEMGVEMRSYADPCVFHPTSIILMPFQKPSGNCLV</sequence>
<dbReference type="EMBL" id="JAVRQU010000009">
    <property type="protein sequence ID" value="KAK5698980.1"/>
    <property type="molecule type" value="Genomic_DNA"/>
</dbReference>
<dbReference type="Proteomes" id="UP001310594">
    <property type="component" value="Unassembled WGS sequence"/>
</dbReference>
<protein>
    <submittedName>
        <fullName evidence="1">Uncharacterized protein</fullName>
    </submittedName>
</protein>
<evidence type="ECO:0000313" key="2">
    <source>
        <dbReference type="Proteomes" id="UP001310594"/>
    </source>
</evidence>
<comment type="caution">
    <text evidence="1">The sequence shown here is derived from an EMBL/GenBank/DDBJ whole genome shotgun (WGS) entry which is preliminary data.</text>
</comment>